<evidence type="ECO:0000313" key="2">
    <source>
        <dbReference type="Proteomes" id="UP000193144"/>
    </source>
</evidence>
<accession>A0A1Y1ZYA0</accession>
<dbReference type="EMBL" id="MCFA01000030">
    <property type="protein sequence ID" value="ORY14755.1"/>
    <property type="molecule type" value="Genomic_DNA"/>
</dbReference>
<reference evidence="1 2" key="1">
    <citation type="submission" date="2016-07" db="EMBL/GenBank/DDBJ databases">
        <title>Pervasive Adenine N6-methylation of Active Genes in Fungi.</title>
        <authorList>
            <consortium name="DOE Joint Genome Institute"/>
            <person name="Mondo S.J."/>
            <person name="Dannebaum R.O."/>
            <person name="Kuo R.C."/>
            <person name="Labutti K."/>
            <person name="Haridas S."/>
            <person name="Kuo A."/>
            <person name="Salamov A."/>
            <person name="Ahrendt S.R."/>
            <person name="Lipzen A."/>
            <person name="Sullivan W."/>
            <person name="Andreopoulos W.B."/>
            <person name="Clum A."/>
            <person name="Lindquist E."/>
            <person name="Daum C."/>
            <person name="Ramamoorthy G.K."/>
            <person name="Gryganskyi A."/>
            <person name="Culley D."/>
            <person name="Magnuson J.K."/>
            <person name="James T.Y."/>
            <person name="O'Malley M.A."/>
            <person name="Stajich J.E."/>
            <person name="Spatafora J.W."/>
            <person name="Visel A."/>
            <person name="Grigoriev I.V."/>
        </authorList>
    </citation>
    <scope>NUCLEOTIDE SEQUENCE [LARGE SCALE GENOMIC DNA]</scope>
    <source>
        <strain evidence="1 2">CBS 115471</strain>
    </source>
</reference>
<name>A0A1Y1ZYA0_9PLEO</name>
<evidence type="ECO:0000313" key="1">
    <source>
        <dbReference type="EMBL" id="ORY14755.1"/>
    </source>
</evidence>
<gene>
    <name evidence="1" type="ORF">BCR34DRAFT_211221</name>
</gene>
<dbReference type="AlphaFoldDB" id="A0A1Y1ZYA0"/>
<sequence>MVNRAPSILTDILLESRKHFREAEYSWTVPRQPRKPHWIKQNAVGSVYRLTVRLAIQPVSRARGSAAGRACGCLRFQRPSSRTASLKSLYTVLSNRRGPGADFLFFRILIFVPTTYKPSGASGRGSPHFSLRSIPRIPLAPRYGRNLRRTCECQYEKGTALRHDEEVHASLSGTPSLSASFSHGWPF</sequence>
<keyword evidence="2" id="KW-1185">Reference proteome</keyword>
<protein>
    <submittedName>
        <fullName evidence="1">Uncharacterized protein</fullName>
    </submittedName>
</protein>
<proteinExistence type="predicted"/>
<comment type="caution">
    <text evidence="1">The sequence shown here is derived from an EMBL/GenBank/DDBJ whole genome shotgun (WGS) entry which is preliminary data.</text>
</comment>
<organism evidence="1 2">
    <name type="scientific">Clohesyomyces aquaticus</name>
    <dbReference type="NCBI Taxonomy" id="1231657"/>
    <lineage>
        <taxon>Eukaryota</taxon>
        <taxon>Fungi</taxon>
        <taxon>Dikarya</taxon>
        <taxon>Ascomycota</taxon>
        <taxon>Pezizomycotina</taxon>
        <taxon>Dothideomycetes</taxon>
        <taxon>Pleosporomycetidae</taxon>
        <taxon>Pleosporales</taxon>
        <taxon>Lindgomycetaceae</taxon>
        <taxon>Clohesyomyces</taxon>
    </lineage>
</organism>
<dbReference type="Proteomes" id="UP000193144">
    <property type="component" value="Unassembled WGS sequence"/>
</dbReference>